<evidence type="ECO:0000313" key="3">
    <source>
        <dbReference type="EMBL" id="CAA9553595.1"/>
    </source>
</evidence>
<name>A0A6J4UL41_9BACT</name>
<proteinExistence type="inferred from homology"/>
<dbReference type="PANTHER" id="PTHR43649:SF30">
    <property type="entry name" value="ABC TRANSPORTER SUBSTRATE-BINDING PROTEIN"/>
    <property type="match status" value="1"/>
</dbReference>
<evidence type="ECO:0000256" key="1">
    <source>
        <dbReference type="ARBA" id="ARBA00004418"/>
    </source>
</evidence>
<dbReference type="CDD" id="cd14748">
    <property type="entry name" value="PBP2_UgpB"/>
    <property type="match status" value="1"/>
</dbReference>
<sequence length="446" mass="47674">MSNRISRRTVLGNAAKIGAGAVAGAGLAGVSKRSATYAAPALIQNTGSKVQVTYWTSFATGVNGDAQNKLIADFNAANPDIEVLAVPQESYEAIAQALIAGLQTGDVPNLVLFSEAWWFRFYLAQVLVDLNTLITPETRAEDYNPILFKEYQRNGGQYAIPFARSTPLLYYNAEMVERAGLTGDVFSKWSNLAQSGPDLIAGSGADVAFSFGSAAGYGSWFLQGAVWAFNGAYSDEELNILLTEKGSLEAGEAMRNLVSSRVAAAVTDPQQNFITGATVGTFASTGVLGNISSSVEFDFKTAFLPAEYSFGCPTGGAGMAILNTSPTEVQQAAFKFIEYCTSTEVTTYWSQTTGYMPVRISARDSEPMQAFYRENPNSKTAVDQLEKVRQVDSVMVAVPNGAQIIGQGWEQILVNGLPAAEAFASTKESLDVEKESVLEQIQAVEG</sequence>
<dbReference type="InterPro" id="IPR006059">
    <property type="entry name" value="SBP"/>
</dbReference>
<gene>
    <name evidence="3" type="ORF">AVDCRST_MAG43-1265</name>
</gene>
<dbReference type="InterPro" id="IPR006311">
    <property type="entry name" value="TAT_signal"/>
</dbReference>
<dbReference type="Gene3D" id="3.40.190.10">
    <property type="entry name" value="Periplasmic binding protein-like II"/>
    <property type="match status" value="2"/>
</dbReference>
<dbReference type="InterPro" id="IPR050490">
    <property type="entry name" value="Bact_solute-bd_prot1"/>
</dbReference>
<dbReference type="Pfam" id="PF13416">
    <property type="entry name" value="SBP_bac_8"/>
    <property type="match status" value="1"/>
</dbReference>
<dbReference type="AlphaFoldDB" id="A0A6J4UL41"/>
<organism evidence="3">
    <name type="scientific">uncultured Thermomicrobiales bacterium</name>
    <dbReference type="NCBI Taxonomy" id="1645740"/>
    <lineage>
        <taxon>Bacteria</taxon>
        <taxon>Pseudomonadati</taxon>
        <taxon>Thermomicrobiota</taxon>
        <taxon>Thermomicrobia</taxon>
        <taxon>Thermomicrobiales</taxon>
        <taxon>environmental samples</taxon>
    </lineage>
</organism>
<dbReference type="SUPFAM" id="SSF53850">
    <property type="entry name" value="Periplasmic binding protein-like II"/>
    <property type="match status" value="1"/>
</dbReference>
<reference evidence="3" key="1">
    <citation type="submission" date="2020-02" db="EMBL/GenBank/DDBJ databases">
        <authorList>
            <person name="Meier V. D."/>
        </authorList>
    </citation>
    <scope>NUCLEOTIDE SEQUENCE</scope>
    <source>
        <strain evidence="3">AVDCRST_MAG43</strain>
    </source>
</reference>
<dbReference type="PANTHER" id="PTHR43649">
    <property type="entry name" value="ARABINOSE-BINDING PROTEIN-RELATED"/>
    <property type="match status" value="1"/>
</dbReference>
<comment type="similarity">
    <text evidence="2">Belongs to the bacterial solute-binding protein 1 family.</text>
</comment>
<evidence type="ECO:0000256" key="2">
    <source>
        <dbReference type="ARBA" id="ARBA00008520"/>
    </source>
</evidence>
<dbReference type="GO" id="GO:0042597">
    <property type="term" value="C:periplasmic space"/>
    <property type="evidence" value="ECO:0007669"/>
    <property type="project" value="UniProtKB-SubCell"/>
</dbReference>
<protein>
    <submittedName>
        <fullName evidence="3">Glycerol-3-phosphate ABC transporter, substrate-binding protein UgpB</fullName>
    </submittedName>
</protein>
<comment type="subcellular location">
    <subcellularLocation>
        <location evidence="1">Periplasm</location>
    </subcellularLocation>
</comment>
<dbReference type="EMBL" id="CADCWI010000064">
    <property type="protein sequence ID" value="CAA9553595.1"/>
    <property type="molecule type" value="Genomic_DNA"/>
</dbReference>
<accession>A0A6J4UL41</accession>
<dbReference type="PROSITE" id="PS51318">
    <property type="entry name" value="TAT"/>
    <property type="match status" value="1"/>
</dbReference>